<keyword evidence="11 15" id="KW-0448">Lipopolysaccharide biosynthesis</keyword>
<evidence type="ECO:0000256" key="6">
    <source>
        <dbReference type="ARBA" id="ARBA00022519"/>
    </source>
</evidence>
<dbReference type="HAMAP" id="MF_00521">
    <property type="entry name" value="KDO_kinase"/>
    <property type="match status" value="1"/>
</dbReference>
<evidence type="ECO:0000256" key="11">
    <source>
        <dbReference type="ARBA" id="ARBA00022985"/>
    </source>
</evidence>
<dbReference type="GO" id="GO:0016773">
    <property type="term" value="F:phosphotransferase activity, alcohol group as acceptor"/>
    <property type="evidence" value="ECO:0007669"/>
    <property type="project" value="UniProtKB-UniRule"/>
</dbReference>
<evidence type="ECO:0000313" key="19">
    <source>
        <dbReference type="Proteomes" id="UP000321917"/>
    </source>
</evidence>
<dbReference type="AlphaFoldDB" id="A0A5C6QC07"/>
<evidence type="ECO:0000256" key="14">
    <source>
        <dbReference type="ARBA" id="ARBA00034417"/>
    </source>
</evidence>
<dbReference type="GO" id="GO:0009244">
    <property type="term" value="P:lipopolysaccharide core region biosynthetic process"/>
    <property type="evidence" value="ECO:0007669"/>
    <property type="project" value="UniProtKB-UniRule"/>
</dbReference>
<keyword evidence="12 15" id="KW-0472">Membrane</keyword>
<keyword evidence="10 15" id="KW-0067">ATP-binding</keyword>
<proteinExistence type="inferred from homology"/>
<evidence type="ECO:0000256" key="12">
    <source>
        <dbReference type="ARBA" id="ARBA00023136"/>
    </source>
</evidence>
<dbReference type="GO" id="GO:0005886">
    <property type="term" value="C:plasma membrane"/>
    <property type="evidence" value="ECO:0007669"/>
    <property type="project" value="UniProtKB-SubCell"/>
</dbReference>
<dbReference type="Proteomes" id="UP000321917">
    <property type="component" value="Unassembled WGS sequence"/>
</dbReference>
<gene>
    <name evidence="15" type="primary">kdkA</name>
    <name evidence="16" type="ORF">ESZ26_11445</name>
    <name evidence="17" type="ORF">ESZ27_10275</name>
</gene>
<dbReference type="EC" id="2.7.1.166" evidence="4 15"/>
<keyword evidence="5 15" id="KW-1003">Cell membrane</keyword>
<evidence type="ECO:0000256" key="15">
    <source>
        <dbReference type="HAMAP-Rule" id="MF_00521"/>
    </source>
</evidence>
<keyword evidence="6 15" id="KW-0997">Cell inner membrane</keyword>
<protein>
    <recommendedName>
        <fullName evidence="13 15">3-deoxy-D-manno-octulosonic acid kinase</fullName>
        <shortName evidence="15">Kdo kinase</shortName>
        <ecNumber evidence="4 15">2.7.1.166</ecNumber>
    </recommendedName>
</protein>
<evidence type="ECO:0000313" key="16">
    <source>
        <dbReference type="EMBL" id="TWX58771.1"/>
    </source>
</evidence>
<dbReference type="InterPro" id="IPR011009">
    <property type="entry name" value="Kinase-like_dom_sf"/>
</dbReference>
<reference evidence="17 19" key="1">
    <citation type="submission" date="2019-07" db="EMBL/GenBank/DDBJ databases">
        <title>Genomes of sea-ice associated Colwellia species.</title>
        <authorList>
            <person name="Bowman J.P."/>
        </authorList>
    </citation>
    <scope>NUCLEOTIDE SEQUENCE [LARGE SCALE GENOMIC DNA]</scope>
    <source>
        <strain evidence="16 18">ACAM 607</strain>
        <strain evidence="17 19">IC036</strain>
    </source>
</reference>
<evidence type="ECO:0000313" key="17">
    <source>
        <dbReference type="EMBL" id="TWX66644.1"/>
    </source>
</evidence>
<dbReference type="InterPro" id="IPR022826">
    <property type="entry name" value="KDO_kinase"/>
</dbReference>
<dbReference type="SUPFAM" id="SSF56112">
    <property type="entry name" value="Protein kinase-like (PK-like)"/>
    <property type="match status" value="1"/>
</dbReference>
<dbReference type="GO" id="GO:0005524">
    <property type="term" value="F:ATP binding"/>
    <property type="evidence" value="ECO:0007669"/>
    <property type="project" value="UniProtKB-UniRule"/>
</dbReference>
<sequence length="242" mass="28213">MYQQANIYCCYNANAIDDFSPEMLNSDFWHENNAITGSAQGRGTTWFVQYDSPQVNTMEKQQWVLRHYFRGGLIGKIINDKYFFTGQNSTRAAQEYRLLNTLQVLALPAPKPVAFRVTKLGLFYQADLLSSRIEHAQDLVAVLSKAPLVEQVWREVGKVIRRFHEAGIYHHDLNSHNILLDENNKVWLIDFDRGEQRAVASSWQQANMARLLRSFEKEKVKLPNFYWQKSDWQFLLAGYTDK</sequence>
<keyword evidence="18" id="KW-1185">Reference proteome</keyword>
<evidence type="ECO:0000256" key="8">
    <source>
        <dbReference type="ARBA" id="ARBA00022741"/>
    </source>
</evidence>
<evidence type="ECO:0000256" key="10">
    <source>
        <dbReference type="ARBA" id="ARBA00022840"/>
    </source>
</evidence>
<comment type="catalytic activity">
    <reaction evidence="14 15">
        <text>an alpha-Kdo-(2-&gt;6)-lipid IVA + ATP = a 4-O-phospho-alpha-Kdo-(2-&gt;6)-lipid IVA + ADP + H(+)</text>
        <dbReference type="Rhea" id="RHEA:74271"/>
        <dbReference type="ChEBI" id="CHEBI:15378"/>
        <dbReference type="ChEBI" id="CHEBI:30616"/>
        <dbReference type="ChEBI" id="CHEBI:176428"/>
        <dbReference type="ChEBI" id="CHEBI:193140"/>
        <dbReference type="ChEBI" id="CHEBI:456216"/>
        <dbReference type="EC" id="2.7.1.166"/>
    </reaction>
</comment>
<dbReference type="EMBL" id="VOLR01000014">
    <property type="protein sequence ID" value="TWX58771.1"/>
    <property type="molecule type" value="Genomic_DNA"/>
</dbReference>
<feature type="active site" evidence="15">
    <location>
        <position position="172"/>
    </location>
</feature>
<comment type="pathway">
    <text evidence="2 15">Bacterial outer membrane biogenesis; LPS core biosynthesis.</text>
</comment>
<name>A0A5C6QC07_9GAMM</name>
<evidence type="ECO:0000256" key="1">
    <source>
        <dbReference type="ARBA" id="ARBA00004515"/>
    </source>
</evidence>
<comment type="function">
    <text evidence="15">Catalyzes the ATP-dependent phosphorylation of the 3-deoxy-D-manno-octulosonic acid (Kdo) residue in Kdo-lipid IV(A) at the 4-OH position.</text>
</comment>
<keyword evidence="8 15" id="KW-0547">Nucleotide-binding</keyword>
<evidence type="ECO:0000256" key="5">
    <source>
        <dbReference type="ARBA" id="ARBA00022475"/>
    </source>
</evidence>
<comment type="subcellular location">
    <subcellularLocation>
        <location evidence="1 15">Cell inner membrane</location>
        <topology evidence="1 15">Peripheral membrane protein</topology>
        <orientation evidence="1 15">Cytoplasmic side</orientation>
    </subcellularLocation>
</comment>
<dbReference type="UniPathway" id="UPA00958"/>
<dbReference type="GO" id="GO:0016301">
    <property type="term" value="F:kinase activity"/>
    <property type="evidence" value="ECO:0007669"/>
    <property type="project" value="UniProtKB-KW"/>
</dbReference>
<keyword evidence="9 15" id="KW-0418">Kinase</keyword>
<dbReference type="Proteomes" id="UP000321525">
    <property type="component" value="Unassembled WGS sequence"/>
</dbReference>
<comment type="similarity">
    <text evidence="3 15">Belongs to the protein kinase superfamily. KdkA/RfaP family.</text>
</comment>
<evidence type="ECO:0000256" key="9">
    <source>
        <dbReference type="ARBA" id="ARBA00022777"/>
    </source>
</evidence>
<comment type="caution">
    <text evidence="17">The sequence shown here is derived from an EMBL/GenBank/DDBJ whole genome shotgun (WGS) entry which is preliminary data.</text>
</comment>
<dbReference type="NCBIfam" id="NF002475">
    <property type="entry name" value="PRK01723.1"/>
    <property type="match status" value="1"/>
</dbReference>
<evidence type="ECO:0000256" key="3">
    <source>
        <dbReference type="ARBA" id="ARBA00010327"/>
    </source>
</evidence>
<dbReference type="OrthoDB" id="6854449at2"/>
<dbReference type="EMBL" id="VOLQ01000017">
    <property type="protein sequence ID" value="TWX66644.1"/>
    <property type="molecule type" value="Genomic_DNA"/>
</dbReference>
<keyword evidence="7 15" id="KW-0808">Transferase</keyword>
<dbReference type="Pfam" id="PF06293">
    <property type="entry name" value="Kdo"/>
    <property type="match status" value="1"/>
</dbReference>
<evidence type="ECO:0000256" key="2">
    <source>
        <dbReference type="ARBA" id="ARBA00004713"/>
    </source>
</evidence>
<dbReference type="Gene3D" id="1.10.510.10">
    <property type="entry name" value="Transferase(Phosphotransferase) domain 1"/>
    <property type="match status" value="1"/>
</dbReference>
<evidence type="ECO:0000256" key="4">
    <source>
        <dbReference type="ARBA" id="ARBA00011988"/>
    </source>
</evidence>
<evidence type="ECO:0000256" key="13">
    <source>
        <dbReference type="ARBA" id="ARBA00029511"/>
    </source>
</evidence>
<organism evidence="17 19">
    <name type="scientific">Colwellia hornerae</name>
    <dbReference type="NCBI Taxonomy" id="89402"/>
    <lineage>
        <taxon>Bacteria</taxon>
        <taxon>Pseudomonadati</taxon>
        <taxon>Pseudomonadota</taxon>
        <taxon>Gammaproteobacteria</taxon>
        <taxon>Alteromonadales</taxon>
        <taxon>Colwelliaceae</taxon>
        <taxon>Colwellia</taxon>
    </lineage>
</organism>
<accession>A0A5C6QC07</accession>
<evidence type="ECO:0000256" key="7">
    <source>
        <dbReference type="ARBA" id="ARBA00022679"/>
    </source>
</evidence>
<evidence type="ECO:0000313" key="18">
    <source>
        <dbReference type="Proteomes" id="UP000321525"/>
    </source>
</evidence>